<name>A0AAD1RHI2_PELCU</name>
<dbReference type="FunFam" id="3.40.50.1820:FF:000139">
    <property type="entry name" value="lysophospholipase-like protein 1"/>
    <property type="match status" value="1"/>
</dbReference>
<evidence type="ECO:0000256" key="2">
    <source>
        <dbReference type="ARBA" id="ARBA00006499"/>
    </source>
</evidence>
<dbReference type="GO" id="GO:0008474">
    <property type="term" value="F:palmitoyl-(protein) hydrolase activity"/>
    <property type="evidence" value="ECO:0007669"/>
    <property type="project" value="UniProtKB-EC"/>
</dbReference>
<keyword evidence="4" id="KW-0963">Cytoplasm</keyword>
<evidence type="ECO:0000256" key="9">
    <source>
        <dbReference type="ARBA" id="ARBA00073902"/>
    </source>
</evidence>
<keyword evidence="6" id="KW-0007">Acetylation</keyword>
<gene>
    <name evidence="11" type="ORF">PECUL_23A053961</name>
</gene>
<comment type="subcellular location">
    <subcellularLocation>
        <location evidence="1">Cytoplasm</location>
        <location evidence="1">Cytosol</location>
    </subcellularLocation>
</comment>
<dbReference type="InterPro" id="IPR050565">
    <property type="entry name" value="LYPA1-2/EST-like"/>
</dbReference>
<dbReference type="AlphaFoldDB" id="A0AAD1RHI2"/>
<evidence type="ECO:0000256" key="4">
    <source>
        <dbReference type="ARBA" id="ARBA00022490"/>
    </source>
</evidence>
<dbReference type="InterPro" id="IPR003140">
    <property type="entry name" value="PLipase/COase/thioEstase"/>
</dbReference>
<evidence type="ECO:0000256" key="8">
    <source>
        <dbReference type="ARBA" id="ARBA00057451"/>
    </source>
</evidence>
<dbReference type="EMBL" id="OW240913">
    <property type="protein sequence ID" value="CAH2254157.1"/>
    <property type="molecule type" value="Genomic_DNA"/>
</dbReference>
<evidence type="ECO:0000256" key="7">
    <source>
        <dbReference type="ARBA" id="ARBA00047409"/>
    </source>
</evidence>
<dbReference type="Pfam" id="PF02230">
    <property type="entry name" value="Abhydrolase_2"/>
    <property type="match status" value="1"/>
</dbReference>
<keyword evidence="5" id="KW-0378">Hydrolase</keyword>
<dbReference type="InterPro" id="IPR029058">
    <property type="entry name" value="AB_hydrolase_fold"/>
</dbReference>
<dbReference type="GO" id="GO:0052689">
    <property type="term" value="F:carboxylic ester hydrolase activity"/>
    <property type="evidence" value="ECO:0007669"/>
    <property type="project" value="TreeGrafter"/>
</dbReference>
<sequence length="240" mass="26943">MASPSALSRCVVSPTGKHTASLIFLHGSGDSGQGIKSWIREILKQDLAFEHIKVIFPTAPSQPYSPMMGEMSNVWFDRYKISMDSCENLESVDSMCQILTNLINDEVKTGIAKNRILLGGFSMGGAMAMHLTYRFHRDVAGVFALSGFLNKDSVVYKELKEVKCRLPELFQWHGNADTLVLPQWGEETNKILKSLGVTTTFHSTPNMYHELNLRELHHLKAWILKQLPTDYTGAQKSQVL</sequence>
<accession>A0AAD1RHI2</accession>
<comment type="function">
    <text evidence="8">Palmitoyl thioesterase that catalyzes depalmitoylation of CGAS and KCNMA1. Acts as a regulator of innate immunity by mediating depalmitoylation of CGAS, thereby preventing CGAS homodimerization and cyclic GMP-AMP synthase activity. Does not exhibit phospholipase nor triacylglycerol lipase activity, able to hydrolyze only short chain substrates due to its shallow active site.</text>
</comment>
<dbReference type="SUPFAM" id="SSF53474">
    <property type="entry name" value="alpha/beta-Hydrolases"/>
    <property type="match status" value="1"/>
</dbReference>
<evidence type="ECO:0000313" key="11">
    <source>
        <dbReference type="EMBL" id="CAH2254157.1"/>
    </source>
</evidence>
<comment type="catalytic activity">
    <reaction evidence="7">
        <text>S-hexadecanoyl-L-cysteinyl-[protein] + H2O = L-cysteinyl-[protein] + hexadecanoate + H(+)</text>
        <dbReference type="Rhea" id="RHEA:19233"/>
        <dbReference type="Rhea" id="RHEA-COMP:10131"/>
        <dbReference type="Rhea" id="RHEA-COMP:11032"/>
        <dbReference type="ChEBI" id="CHEBI:7896"/>
        <dbReference type="ChEBI" id="CHEBI:15377"/>
        <dbReference type="ChEBI" id="CHEBI:15378"/>
        <dbReference type="ChEBI" id="CHEBI:29950"/>
        <dbReference type="ChEBI" id="CHEBI:74151"/>
        <dbReference type="EC" id="3.1.2.22"/>
    </reaction>
    <physiologicalReaction direction="left-to-right" evidence="7">
        <dbReference type="Rhea" id="RHEA:19234"/>
    </physiologicalReaction>
</comment>
<evidence type="ECO:0000313" key="12">
    <source>
        <dbReference type="Proteomes" id="UP001295444"/>
    </source>
</evidence>
<keyword evidence="12" id="KW-1185">Reference proteome</keyword>
<dbReference type="EC" id="3.1.2.22" evidence="3"/>
<dbReference type="GO" id="GO:0005829">
    <property type="term" value="C:cytosol"/>
    <property type="evidence" value="ECO:0007669"/>
    <property type="project" value="UniProtKB-SubCell"/>
</dbReference>
<feature type="domain" description="Phospholipase/carboxylesterase/thioesterase" evidence="10">
    <location>
        <begin position="10"/>
        <end position="224"/>
    </location>
</feature>
<evidence type="ECO:0000256" key="1">
    <source>
        <dbReference type="ARBA" id="ARBA00004514"/>
    </source>
</evidence>
<dbReference type="Proteomes" id="UP001295444">
    <property type="component" value="Chromosome 02"/>
</dbReference>
<comment type="similarity">
    <text evidence="2">Belongs to the AB hydrolase superfamily. AB hydrolase 2 family.</text>
</comment>
<dbReference type="PANTHER" id="PTHR10655">
    <property type="entry name" value="LYSOPHOSPHOLIPASE-RELATED"/>
    <property type="match status" value="1"/>
</dbReference>
<evidence type="ECO:0000256" key="5">
    <source>
        <dbReference type="ARBA" id="ARBA00022801"/>
    </source>
</evidence>
<dbReference type="Gene3D" id="3.40.50.1820">
    <property type="entry name" value="alpha/beta hydrolase"/>
    <property type="match status" value="1"/>
</dbReference>
<reference evidence="11" key="1">
    <citation type="submission" date="2022-03" db="EMBL/GenBank/DDBJ databases">
        <authorList>
            <person name="Alioto T."/>
            <person name="Alioto T."/>
            <person name="Gomez Garrido J."/>
        </authorList>
    </citation>
    <scope>NUCLEOTIDE SEQUENCE</scope>
</reference>
<evidence type="ECO:0000259" key="10">
    <source>
        <dbReference type="Pfam" id="PF02230"/>
    </source>
</evidence>
<protein>
    <recommendedName>
        <fullName evidence="9">Lysophospholipase-like protein 1</fullName>
        <ecNumber evidence="3">3.1.2.22</ecNumber>
    </recommendedName>
</protein>
<proteinExistence type="inferred from homology"/>
<dbReference type="PANTHER" id="PTHR10655:SF17">
    <property type="entry name" value="LYSOPHOSPHOLIPASE-LIKE PROTEIN 1"/>
    <property type="match status" value="1"/>
</dbReference>
<organism evidence="11 12">
    <name type="scientific">Pelobates cultripes</name>
    <name type="common">Western spadefoot toad</name>
    <dbReference type="NCBI Taxonomy" id="61616"/>
    <lineage>
        <taxon>Eukaryota</taxon>
        <taxon>Metazoa</taxon>
        <taxon>Chordata</taxon>
        <taxon>Craniata</taxon>
        <taxon>Vertebrata</taxon>
        <taxon>Euteleostomi</taxon>
        <taxon>Amphibia</taxon>
        <taxon>Batrachia</taxon>
        <taxon>Anura</taxon>
        <taxon>Pelobatoidea</taxon>
        <taxon>Pelobatidae</taxon>
        <taxon>Pelobates</taxon>
    </lineage>
</organism>
<evidence type="ECO:0000256" key="6">
    <source>
        <dbReference type="ARBA" id="ARBA00022990"/>
    </source>
</evidence>
<evidence type="ECO:0000256" key="3">
    <source>
        <dbReference type="ARBA" id="ARBA00012423"/>
    </source>
</evidence>